<dbReference type="GeneID" id="71980710"/>
<dbReference type="InterPro" id="IPR016024">
    <property type="entry name" value="ARM-type_fold"/>
</dbReference>
<dbReference type="PANTHER" id="PTHR15682">
    <property type="entry name" value="UNHEALTHY RIBOSOME BIOGENESIS PROTEIN 2 HOMOLOG"/>
    <property type="match status" value="1"/>
</dbReference>
<dbReference type="SUPFAM" id="SSF48371">
    <property type="entry name" value="ARM repeat"/>
    <property type="match status" value="1"/>
</dbReference>
<reference evidence="2" key="1">
    <citation type="submission" date="2021-12" db="EMBL/GenBank/DDBJ databases">
        <authorList>
            <person name="Zaccaron A."/>
            <person name="Stergiopoulos I."/>
        </authorList>
    </citation>
    <scope>NUCLEOTIDE SEQUENCE</scope>
    <source>
        <strain evidence="2">Race5_Kim</strain>
    </source>
</reference>
<name>A0A9Q8L7E7_PASFU</name>
<gene>
    <name evidence="2" type="ORF">CLAFUR5_00832</name>
</gene>
<protein>
    <recommendedName>
        <fullName evidence="1">Nucleolar 27S pre-rRNA processing Urb2/Npa2 C-terminal domain-containing protein</fullName>
    </recommendedName>
</protein>
<dbReference type="InterPro" id="IPR011989">
    <property type="entry name" value="ARM-like"/>
</dbReference>
<dbReference type="GO" id="GO:0005730">
    <property type="term" value="C:nucleolus"/>
    <property type="evidence" value="ECO:0007669"/>
    <property type="project" value="TreeGrafter"/>
</dbReference>
<evidence type="ECO:0000313" key="2">
    <source>
        <dbReference type="EMBL" id="UJO12192.1"/>
    </source>
</evidence>
<dbReference type="EMBL" id="CP090163">
    <property type="protein sequence ID" value="UJO12192.1"/>
    <property type="molecule type" value="Genomic_DNA"/>
</dbReference>
<accession>A0A9Q8L7E7</accession>
<dbReference type="InterPro" id="IPR018849">
    <property type="entry name" value="Urb2/Npa2_C"/>
</dbReference>
<dbReference type="PANTHER" id="PTHR15682:SF2">
    <property type="entry name" value="UNHEALTHY RIBOSOME BIOGENESIS PROTEIN 2 HOMOLOG"/>
    <property type="match status" value="1"/>
</dbReference>
<dbReference type="GO" id="GO:0042254">
    <property type="term" value="P:ribosome biogenesis"/>
    <property type="evidence" value="ECO:0007669"/>
    <property type="project" value="TreeGrafter"/>
</dbReference>
<proteinExistence type="predicted"/>
<dbReference type="OrthoDB" id="160374at2759"/>
<dbReference type="Gene3D" id="1.25.10.10">
    <property type="entry name" value="Leucine-rich Repeat Variant"/>
    <property type="match status" value="1"/>
</dbReference>
<dbReference type="KEGG" id="ffu:CLAFUR5_00832"/>
<dbReference type="Pfam" id="PF10441">
    <property type="entry name" value="Urb2"/>
    <property type="match status" value="1"/>
</dbReference>
<keyword evidence="3" id="KW-1185">Reference proteome</keyword>
<feature type="domain" description="Nucleolar 27S pre-rRNA processing Urb2/Npa2 C-terminal" evidence="1">
    <location>
        <begin position="1113"/>
        <end position="1319"/>
    </location>
</feature>
<dbReference type="OMA" id="RRQTHEA"/>
<sequence>MGAPVSPERPSLQRLKALDALPDRDAQLTEAKSLCNHAARAEMITKWVLGKLKSQAGLREKDGPWDLLSFCCRLLSPHKIAVLLGSNGLFDIVHTTFSAADLTARALIAIGGFVHLLFELGQSVHGAAIKSFLSIASTIAATICGKWLHNVHLLTQDTQFGAESDALYLYTDAILQLWTSRKPSAQDDELFNNSCLVDALVIVSRLRDSDALGSQKRKRSGAHARISRERADSLERHIAKHTILPARAAFFKHRQQQARKPRIKASAEEPQSIKERLGSLKMAIWSASDGNALHSVPLVLDIALRSKSAPTPRDRMNERPWLEELWIALRGCFSNQERSVKNQTLAVLLQTLRQQSTTISHQILSAIVKEDVLPADDSSDSVDWYVAAGVVNLDATIFNDRALAQTLFDHITAASSSASHEDNNVLDIRDDIVVPIMKVYGKSRSLRTFMELWGEQLQQEQNFQPKSIWTNINDSFAELVEEALPQAQVLLSIHDSVSLLHETAALSMPTLNTTLVTLEALLRGVRADSTVAKLHDELDELLGNLFTIVELEAFEVHKELPVQLWRLLTRVVAMWYPLRASKQQDQGAIGDRGAALLARKSFRIALAQSTMADTASDRSKRTVEAAQNFVATMCCFFKDVEHKQCKTTCEEGIKTLSNQHELAVDTFIAQPRIFQHLKSTRRKSLFSEVAQDAYDSPNVDQIRAVIAASRSTGGREVLDDMLTVLKERAERQAGQSNAILLSPMQDVGSISLTRAHRVELLNVILEMDDTEANQLPGRLAMMLELASPPCLEAKLFDDALVVWGILSSFDASGILLTHASATILLLEELVNCVLKAWLSTHQRQRSRELLADFSRNLIEHAQRISSGPDKTSPAHCAAIAVVKTAIKVLEGDNAAVVASDLAHRESKHMRSYIKNLLSDADTILTLAEQAEHRVTGSSVAEPLRNVLEAVSSIPESIWHLSGQPYTKASEVVRRTVAVLDARKTDAGTMEMASCTSTACFRLACRYLPDDPAQLTVLAHNALQHKLDAAEYRKVLVEYEARMKSFDHDNKIEALLEFKAARSLTSAHSLALQRAALHSFTAEDVEADKPRMTAIFHDIVEAVSSSHDEHVQRAALVILAEMAKEKSSTVNQYAVERTISVLVQLLQSSSNTNAIYANVCNVLGALFAHHRSRLQGRFHLVIALLQTLLSSLFHKTVGTNEASIRHARSLSKLLETFCNPPQARHSKKSSHLVDEARKAQAHAGQFAQYILHHYCSQILTATLGEGVRDALSPGLWAVIEAIEVNNADGIKNLSAAMNNSERAVLRSVYDDWKRFGKWEGT</sequence>
<evidence type="ECO:0000313" key="3">
    <source>
        <dbReference type="Proteomes" id="UP000756132"/>
    </source>
</evidence>
<dbReference type="RefSeq" id="XP_047756558.1">
    <property type="nucleotide sequence ID" value="XM_047899980.1"/>
</dbReference>
<dbReference type="Proteomes" id="UP000756132">
    <property type="component" value="Chromosome 1"/>
</dbReference>
<organism evidence="2 3">
    <name type="scientific">Passalora fulva</name>
    <name type="common">Tomato leaf mold</name>
    <name type="synonym">Cladosporium fulvum</name>
    <dbReference type="NCBI Taxonomy" id="5499"/>
    <lineage>
        <taxon>Eukaryota</taxon>
        <taxon>Fungi</taxon>
        <taxon>Dikarya</taxon>
        <taxon>Ascomycota</taxon>
        <taxon>Pezizomycotina</taxon>
        <taxon>Dothideomycetes</taxon>
        <taxon>Dothideomycetidae</taxon>
        <taxon>Mycosphaerellales</taxon>
        <taxon>Mycosphaerellaceae</taxon>
        <taxon>Fulvia</taxon>
    </lineage>
</organism>
<reference evidence="2" key="2">
    <citation type="journal article" date="2022" name="Microb. Genom.">
        <title>A chromosome-scale genome assembly of the tomato pathogen Cladosporium fulvum reveals a compartmentalized genome architecture and the presence of a dispensable chromosome.</title>
        <authorList>
            <person name="Zaccaron A.Z."/>
            <person name="Chen L.H."/>
            <person name="Samaras A."/>
            <person name="Stergiopoulos I."/>
        </authorList>
    </citation>
    <scope>NUCLEOTIDE SEQUENCE</scope>
    <source>
        <strain evidence="2">Race5_Kim</strain>
    </source>
</reference>
<dbReference type="InterPro" id="IPR052609">
    <property type="entry name" value="Ribosome_Biogenesis_Reg"/>
</dbReference>
<evidence type="ECO:0000259" key="1">
    <source>
        <dbReference type="Pfam" id="PF10441"/>
    </source>
</evidence>